<evidence type="ECO:0000313" key="2">
    <source>
        <dbReference type="EMBL" id="MBP3956943.1"/>
    </source>
</evidence>
<keyword evidence="3" id="KW-1185">Reference proteome</keyword>
<sequence>MNLVADESLLGAIIDRLRADGHTVRAIRDTDGGAPDTDVLTIAVNEHAVLLTQDKDFGELVFRNRLTHTGIVLIRLTGMSADDRAQLVSEVIRDHANELSTAFTVVSNNGVRIRPVSSP</sequence>
<evidence type="ECO:0000259" key="1">
    <source>
        <dbReference type="Pfam" id="PF18480"/>
    </source>
</evidence>
<dbReference type="RefSeq" id="WP_210655538.1">
    <property type="nucleotide sequence ID" value="NZ_JAGKQQ010000001.1"/>
</dbReference>
<dbReference type="Proteomes" id="UP000676565">
    <property type="component" value="Unassembled WGS sequence"/>
</dbReference>
<protein>
    <submittedName>
        <fullName evidence="2">DUF5615 family PIN-like protein</fullName>
    </submittedName>
</protein>
<evidence type="ECO:0000313" key="3">
    <source>
        <dbReference type="Proteomes" id="UP000676565"/>
    </source>
</evidence>
<organism evidence="2 3">
    <name type="scientific">Gemmata palustris</name>
    <dbReference type="NCBI Taxonomy" id="2822762"/>
    <lineage>
        <taxon>Bacteria</taxon>
        <taxon>Pseudomonadati</taxon>
        <taxon>Planctomycetota</taxon>
        <taxon>Planctomycetia</taxon>
        <taxon>Gemmatales</taxon>
        <taxon>Gemmataceae</taxon>
        <taxon>Gemmata</taxon>
    </lineage>
</organism>
<dbReference type="Pfam" id="PF18480">
    <property type="entry name" value="DUF5615"/>
    <property type="match status" value="1"/>
</dbReference>
<reference evidence="2 3" key="1">
    <citation type="submission" date="2021-04" db="EMBL/GenBank/DDBJ databases">
        <authorList>
            <person name="Ivanova A."/>
        </authorList>
    </citation>
    <scope>NUCLEOTIDE SEQUENCE [LARGE SCALE GENOMIC DNA]</scope>
    <source>
        <strain evidence="2 3">G18</strain>
    </source>
</reference>
<dbReference type="InterPro" id="IPR041049">
    <property type="entry name" value="DUF5615"/>
</dbReference>
<feature type="domain" description="DUF5615" evidence="1">
    <location>
        <begin position="1"/>
        <end position="107"/>
    </location>
</feature>
<dbReference type="EMBL" id="JAGKQQ010000001">
    <property type="protein sequence ID" value="MBP3956943.1"/>
    <property type="molecule type" value="Genomic_DNA"/>
</dbReference>
<gene>
    <name evidence="2" type="ORF">J8F10_16855</name>
</gene>
<comment type="caution">
    <text evidence="2">The sequence shown here is derived from an EMBL/GenBank/DDBJ whole genome shotgun (WGS) entry which is preliminary data.</text>
</comment>
<proteinExistence type="predicted"/>
<accession>A0ABS5BT98</accession>
<name>A0ABS5BT98_9BACT</name>